<organism evidence="1 2">
    <name type="scientific">Phytophthora rubi</name>
    <dbReference type="NCBI Taxonomy" id="129364"/>
    <lineage>
        <taxon>Eukaryota</taxon>
        <taxon>Sar</taxon>
        <taxon>Stramenopiles</taxon>
        <taxon>Oomycota</taxon>
        <taxon>Peronosporomycetes</taxon>
        <taxon>Peronosporales</taxon>
        <taxon>Peronosporaceae</taxon>
        <taxon>Phytophthora</taxon>
    </lineage>
</organism>
<gene>
    <name evidence="1" type="ORF">PR002_g29278</name>
</gene>
<comment type="caution">
    <text evidence="1">The sequence shown here is derived from an EMBL/GenBank/DDBJ whole genome shotgun (WGS) entry which is preliminary data.</text>
</comment>
<dbReference type="AlphaFoldDB" id="A0A6A3H2E4"/>
<sequence>MWTVGYSYNGVVQTVSVPPRAIGFDVREALAVELDLPANGMKLMVLRVSEDQWPTQDAAETCDGTELRYLDRSRANLKTSPASLSSCALKPALRHQ</sequence>
<proteinExistence type="predicted"/>
<dbReference type="EMBL" id="QXFU01005673">
    <property type="protein sequence ID" value="KAE8963480.1"/>
    <property type="molecule type" value="Genomic_DNA"/>
</dbReference>
<name>A0A6A3H2E4_9STRA</name>
<dbReference type="Proteomes" id="UP000435112">
    <property type="component" value="Unassembled WGS sequence"/>
</dbReference>
<reference evidence="1 2" key="1">
    <citation type="submission" date="2018-09" db="EMBL/GenBank/DDBJ databases">
        <title>Genomic investigation of the strawberry pathogen Phytophthora fragariae indicates pathogenicity is determined by transcriptional variation in three key races.</title>
        <authorList>
            <person name="Adams T.M."/>
            <person name="Armitage A.D."/>
            <person name="Sobczyk M.K."/>
            <person name="Bates H.J."/>
            <person name="Dunwell J.M."/>
            <person name="Nellist C.F."/>
            <person name="Harrison R.J."/>
        </authorList>
    </citation>
    <scope>NUCLEOTIDE SEQUENCE [LARGE SCALE GENOMIC DNA]</scope>
    <source>
        <strain evidence="1 2">SCRP324</strain>
    </source>
</reference>
<dbReference type="OrthoDB" id="137607at2759"/>
<accession>A0A6A3H2E4</accession>
<evidence type="ECO:0000313" key="2">
    <source>
        <dbReference type="Proteomes" id="UP000435112"/>
    </source>
</evidence>
<protein>
    <submittedName>
        <fullName evidence="1">Uncharacterized protein</fullName>
    </submittedName>
</protein>
<evidence type="ECO:0000313" key="1">
    <source>
        <dbReference type="EMBL" id="KAE8963480.1"/>
    </source>
</evidence>